<evidence type="ECO:0000313" key="1">
    <source>
        <dbReference type="EMBL" id="CAN0353788.1"/>
    </source>
</evidence>
<reference evidence="1" key="2">
    <citation type="submission" date="2025-03" db="EMBL/GenBank/DDBJ databases">
        <authorList>
            <consortium name="ELIXIR-Norway"/>
            <consortium name="Elixir Norway"/>
        </authorList>
    </citation>
    <scope>NUCLEOTIDE SEQUENCE</scope>
</reference>
<gene>
    <name evidence="1" type="ORF">MRATA1EN22A_LOCUS16308</name>
</gene>
<dbReference type="Proteomes" id="UP001162501">
    <property type="component" value="Chromosome 27"/>
</dbReference>
<evidence type="ECO:0000313" key="2">
    <source>
        <dbReference type="Proteomes" id="UP001162501"/>
    </source>
</evidence>
<protein>
    <submittedName>
        <fullName evidence="1">Uncharacterized protein</fullName>
    </submittedName>
</protein>
<proteinExistence type="predicted"/>
<dbReference type="EMBL" id="OX596111">
    <property type="protein sequence ID" value="CAN0353788.1"/>
    <property type="molecule type" value="Genomic_DNA"/>
</dbReference>
<accession>A0AC59ZCH6</accession>
<name>A0AC59ZCH6_RANTA</name>
<sequence length="118" mass="12445">MVSCSPYFSACLPPTGWCCGCSDVSTRPLRSVSCSSFPPRSRPNPQGPWSEGRAAPVPERAEAQCRGPDPSPPGFGSHLPVGTLQIMGSELPLRLQADGGRKLRDPACSSGVRATYLS</sequence>
<reference evidence="1" key="1">
    <citation type="submission" date="2023-05" db="EMBL/GenBank/DDBJ databases">
        <authorList>
            <consortium name="ELIXIR-Norway"/>
        </authorList>
    </citation>
    <scope>NUCLEOTIDE SEQUENCE</scope>
</reference>
<organism evidence="1 2">
    <name type="scientific">Rangifer tarandus platyrhynchus</name>
    <name type="common">Svalbard reindeer</name>
    <dbReference type="NCBI Taxonomy" id="3082113"/>
    <lineage>
        <taxon>Eukaryota</taxon>
        <taxon>Metazoa</taxon>
        <taxon>Chordata</taxon>
        <taxon>Craniata</taxon>
        <taxon>Vertebrata</taxon>
        <taxon>Euteleostomi</taxon>
        <taxon>Mammalia</taxon>
        <taxon>Eutheria</taxon>
        <taxon>Laurasiatheria</taxon>
        <taxon>Artiodactyla</taxon>
        <taxon>Ruminantia</taxon>
        <taxon>Pecora</taxon>
        <taxon>Cervidae</taxon>
        <taxon>Odocoileinae</taxon>
        <taxon>Rangifer</taxon>
    </lineage>
</organism>